<sequence length="166" mass="17960">MGVDRLADFARFVEEVSEVFNAHIVDEGKVGAFVVLVSFLIAFVGVRMITHAVRRGGSLFRDVRVAGTHVHHLVPGIVLLLVTGYLAFAAGYGNRPVVAALFGIGAALTLDEFALWLHLRDVYWERAGKRSVDVVLAAAAVGALVVLGLDFWEAFLRAGARLFQGE</sequence>
<keyword evidence="1" id="KW-1133">Transmembrane helix</keyword>
<dbReference type="EMBL" id="CP096563">
    <property type="protein sequence ID" value="UPU42945.1"/>
    <property type="molecule type" value="Genomic_DNA"/>
</dbReference>
<feature type="transmembrane region" description="Helical" evidence="1">
    <location>
        <begin position="98"/>
        <end position="119"/>
    </location>
</feature>
<dbReference type="Proteomes" id="UP000831484">
    <property type="component" value="Chromosome"/>
</dbReference>
<evidence type="ECO:0008006" key="4">
    <source>
        <dbReference type="Google" id="ProtNLM"/>
    </source>
</evidence>
<name>A0AB38RBV1_RHOSG</name>
<organism evidence="2 3">
    <name type="scientific">Rhodococcus qingshengii JCM 15477</name>
    <dbReference type="NCBI Taxonomy" id="1303681"/>
    <lineage>
        <taxon>Bacteria</taxon>
        <taxon>Bacillati</taxon>
        <taxon>Actinomycetota</taxon>
        <taxon>Actinomycetes</taxon>
        <taxon>Mycobacteriales</taxon>
        <taxon>Nocardiaceae</taxon>
        <taxon>Rhodococcus</taxon>
        <taxon>Rhodococcus erythropolis group</taxon>
    </lineage>
</organism>
<keyword evidence="3" id="KW-1185">Reference proteome</keyword>
<accession>A0AB38RBV1</accession>
<evidence type="ECO:0000256" key="1">
    <source>
        <dbReference type="SAM" id="Phobius"/>
    </source>
</evidence>
<proteinExistence type="predicted"/>
<feature type="transmembrane region" description="Helical" evidence="1">
    <location>
        <begin position="70"/>
        <end position="92"/>
    </location>
</feature>
<gene>
    <name evidence="2" type="ORF">M0639_28610</name>
</gene>
<dbReference type="AlphaFoldDB" id="A0AB38RBV1"/>
<dbReference type="RefSeq" id="WP_064074358.1">
    <property type="nucleotide sequence ID" value="NZ_CP096563.1"/>
</dbReference>
<protein>
    <recommendedName>
        <fullName evidence="4">Integral membrane protein</fullName>
    </recommendedName>
</protein>
<evidence type="ECO:0000313" key="2">
    <source>
        <dbReference type="EMBL" id="UPU42945.1"/>
    </source>
</evidence>
<reference evidence="3" key="1">
    <citation type="journal article" date="2022" name="Environ. Microbiol.">
        <title>Functional analysis, diversity, and distribution of carbendazim hydrolases MheI and CbmA, responsible for the initial step in carbendazim degradation.</title>
        <authorList>
            <person name="Zhang M."/>
            <person name="Bai X."/>
            <person name="Li Q."/>
            <person name="Zhang L."/>
            <person name="Zhu Q."/>
            <person name="Gao S."/>
            <person name="Ke Z."/>
            <person name="Jiang M."/>
            <person name="Hu J."/>
            <person name="Qiu J."/>
            <person name="Hong Q."/>
        </authorList>
    </citation>
    <scope>NUCLEOTIDE SEQUENCE [LARGE SCALE GENOMIC DNA]</scope>
    <source>
        <strain evidence="3">djl-6</strain>
    </source>
</reference>
<keyword evidence="1" id="KW-0472">Membrane</keyword>
<feature type="transmembrane region" description="Helical" evidence="1">
    <location>
        <begin position="131"/>
        <end position="152"/>
    </location>
</feature>
<evidence type="ECO:0000313" key="3">
    <source>
        <dbReference type="Proteomes" id="UP000831484"/>
    </source>
</evidence>
<feature type="transmembrane region" description="Helical" evidence="1">
    <location>
        <begin position="30"/>
        <end position="49"/>
    </location>
</feature>
<keyword evidence="1" id="KW-0812">Transmembrane</keyword>